<dbReference type="PANTHER" id="PTHR43194">
    <property type="entry name" value="HYDROLASE ALPHA/BETA FOLD FAMILY"/>
    <property type="match status" value="1"/>
</dbReference>
<dbReference type="Proteomes" id="UP001056336">
    <property type="component" value="Chromosome"/>
</dbReference>
<evidence type="ECO:0000259" key="1">
    <source>
        <dbReference type="Pfam" id="PF12697"/>
    </source>
</evidence>
<feature type="domain" description="AB hydrolase-1" evidence="1">
    <location>
        <begin position="5"/>
        <end position="252"/>
    </location>
</feature>
<organism evidence="2 3">
    <name type="scientific">Jatrophihabitans telluris</name>
    <dbReference type="NCBI Taxonomy" id="2038343"/>
    <lineage>
        <taxon>Bacteria</taxon>
        <taxon>Bacillati</taxon>
        <taxon>Actinomycetota</taxon>
        <taxon>Actinomycetes</taxon>
        <taxon>Jatrophihabitantales</taxon>
        <taxon>Jatrophihabitantaceae</taxon>
        <taxon>Jatrophihabitans</taxon>
    </lineage>
</organism>
<name>A0ABY4QYB6_9ACTN</name>
<dbReference type="InterPro" id="IPR000073">
    <property type="entry name" value="AB_hydrolase_1"/>
</dbReference>
<evidence type="ECO:0000313" key="2">
    <source>
        <dbReference type="EMBL" id="UQX88277.1"/>
    </source>
</evidence>
<dbReference type="InterPro" id="IPR029058">
    <property type="entry name" value="AB_hydrolase_fold"/>
</dbReference>
<protein>
    <submittedName>
        <fullName evidence="2">Alpha/beta hydrolase</fullName>
    </submittedName>
</protein>
<evidence type="ECO:0000313" key="3">
    <source>
        <dbReference type="Proteomes" id="UP001056336"/>
    </source>
</evidence>
<sequence>MTTPVIFVHGLWLHSSSWQAWADLYSEAGYQTATPEWPGVADTLEETRAHPERQAGKGLAEIIKHHADYLKTFDSKPILIGHSFGGLIVQSLLGQGLAAAAIAVDPAQIRGVLPLPIPQLRSALPVLGNPLNFGKTFRPNLDQFAYGFGNALPRAESDDLHEQWTIPSPCRPLFEAALANFNPKSPAKVNVKNSARGPLLIISGTQDHTVPDAVSKAAYKLYRHSSAVTEFKQFDRGHSLTVDHGWREIAQAGLDWLKSQGH</sequence>
<keyword evidence="2" id="KW-0378">Hydrolase</keyword>
<dbReference type="EMBL" id="CP097332">
    <property type="protein sequence ID" value="UQX88277.1"/>
    <property type="molecule type" value="Genomic_DNA"/>
</dbReference>
<dbReference type="RefSeq" id="WP_249771612.1">
    <property type="nucleotide sequence ID" value="NZ_CP097332.1"/>
</dbReference>
<dbReference type="Pfam" id="PF12697">
    <property type="entry name" value="Abhydrolase_6"/>
    <property type="match status" value="1"/>
</dbReference>
<dbReference type="InterPro" id="IPR050228">
    <property type="entry name" value="Carboxylesterase_BioH"/>
</dbReference>
<dbReference type="SUPFAM" id="SSF53474">
    <property type="entry name" value="alpha/beta-Hydrolases"/>
    <property type="match status" value="1"/>
</dbReference>
<keyword evidence="3" id="KW-1185">Reference proteome</keyword>
<dbReference type="PANTHER" id="PTHR43194:SF2">
    <property type="entry name" value="PEROXISOMAL MEMBRANE PROTEIN LPX1"/>
    <property type="match status" value="1"/>
</dbReference>
<accession>A0ABY4QYB6</accession>
<reference evidence="2" key="2">
    <citation type="submission" date="2022-05" db="EMBL/GenBank/DDBJ databases">
        <authorList>
            <person name="Kim J.-S."/>
            <person name="Lee K."/>
            <person name="Suh M."/>
            <person name="Eom M."/>
            <person name="Kim J.-S."/>
            <person name="Kim D.-S."/>
            <person name="Ko S.-H."/>
            <person name="Shin Y."/>
            <person name="Lee J.-S."/>
        </authorList>
    </citation>
    <scope>NUCLEOTIDE SEQUENCE</scope>
    <source>
        <strain evidence="2">N237</strain>
    </source>
</reference>
<dbReference type="GO" id="GO:0016787">
    <property type="term" value="F:hydrolase activity"/>
    <property type="evidence" value="ECO:0007669"/>
    <property type="project" value="UniProtKB-KW"/>
</dbReference>
<dbReference type="Gene3D" id="3.40.50.1820">
    <property type="entry name" value="alpha/beta hydrolase"/>
    <property type="match status" value="1"/>
</dbReference>
<proteinExistence type="predicted"/>
<reference evidence="2" key="1">
    <citation type="journal article" date="2018" name="Int. J. Syst. Evol. Microbiol.">
        <title>Jatrophihabitans telluris sp. nov., isolated from sediment soil of lava forest wetlands and the emended description of the genus Jatrophihabitans.</title>
        <authorList>
            <person name="Lee K.C."/>
            <person name="Suh M.K."/>
            <person name="Eom M.K."/>
            <person name="Kim K.K."/>
            <person name="Kim J.S."/>
            <person name="Kim D.S."/>
            <person name="Ko S.H."/>
            <person name="Shin Y.K."/>
            <person name="Lee J.S."/>
        </authorList>
    </citation>
    <scope>NUCLEOTIDE SEQUENCE</scope>
    <source>
        <strain evidence="2">N237</strain>
    </source>
</reference>
<gene>
    <name evidence="2" type="ORF">M6D93_18635</name>
</gene>